<feature type="transmembrane region" description="Helical" evidence="2">
    <location>
        <begin position="139"/>
        <end position="160"/>
    </location>
</feature>
<protein>
    <submittedName>
        <fullName evidence="3">Uncharacterized protein</fullName>
    </submittedName>
</protein>
<accession>A0A4S8N053</accession>
<organism evidence="3 4">
    <name type="scientific">Dendrothele bispora (strain CBS 962.96)</name>
    <dbReference type="NCBI Taxonomy" id="1314807"/>
    <lineage>
        <taxon>Eukaryota</taxon>
        <taxon>Fungi</taxon>
        <taxon>Dikarya</taxon>
        <taxon>Basidiomycota</taxon>
        <taxon>Agaricomycotina</taxon>
        <taxon>Agaricomycetes</taxon>
        <taxon>Agaricomycetidae</taxon>
        <taxon>Agaricales</taxon>
        <taxon>Agaricales incertae sedis</taxon>
        <taxon>Dendrothele</taxon>
    </lineage>
</organism>
<dbReference type="Proteomes" id="UP000297245">
    <property type="component" value="Unassembled WGS sequence"/>
</dbReference>
<keyword evidence="2" id="KW-1133">Transmembrane helix</keyword>
<evidence type="ECO:0000256" key="1">
    <source>
        <dbReference type="SAM" id="MobiDB-lite"/>
    </source>
</evidence>
<sequence length="282" mass="30217">MSTTFPATDPQITYNPQENWKPFNSSKSTFHAGSSASLNFTGSLETADNPSATYIVDSEKPISQKIQRTDQLQKNIIFFSHTSPTPFNFHTLNTKSQREGGTLIVNSIVYPTPSPPGTNPTPSRGVSGGETTSTKKSGIIAGATTAIILTLLGMALLLCIQRRRRKTQKQLTKSTCNPSPDTMITPFQIGIPTLRPGPESTTTPPASNLALSLSRASATDGSLVIPETSSTGGRCDTGMSLPSSIQKVACRDLQDTPRAEKPDWGLGSLRTTWSEAPPSYRS</sequence>
<feature type="region of interest" description="Disordered" evidence="1">
    <location>
        <begin position="111"/>
        <end position="135"/>
    </location>
</feature>
<dbReference type="EMBL" id="ML179035">
    <property type="protein sequence ID" value="THV08409.1"/>
    <property type="molecule type" value="Genomic_DNA"/>
</dbReference>
<proteinExistence type="predicted"/>
<feature type="region of interest" description="Disordered" evidence="1">
    <location>
        <begin position="255"/>
        <end position="282"/>
    </location>
</feature>
<evidence type="ECO:0000256" key="2">
    <source>
        <dbReference type="SAM" id="Phobius"/>
    </source>
</evidence>
<gene>
    <name evidence="3" type="ORF">K435DRAFT_771919</name>
</gene>
<keyword evidence="4" id="KW-1185">Reference proteome</keyword>
<keyword evidence="2" id="KW-0472">Membrane</keyword>
<dbReference type="AlphaFoldDB" id="A0A4S8N053"/>
<evidence type="ECO:0000313" key="3">
    <source>
        <dbReference type="EMBL" id="THV08409.1"/>
    </source>
</evidence>
<keyword evidence="2" id="KW-0812">Transmembrane</keyword>
<reference evidence="3 4" key="1">
    <citation type="journal article" date="2019" name="Nat. Ecol. Evol.">
        <title>Megaphylogeny resolves global patterns of mushroom evolution.</title>
        <authorList>
            <person name="Varga T."/>
            <person name="Krizsan K."/>
            <person name="Foldi C."/>
            <person name="Dima B."/>
            <person name="Sanchez-Garcia M."/>
            <person name="Sanchez-Ramirez S."/>
            <person name="Szollosi G.J."/>
            <person name="Szarkandi J.G."/>
            <person name="Papp V."/>
            <person name="Albert L."/>
            <person name="Andreopoulos W."/>
            <person name="Angelini C."/>
            <person name="Antonin V."/>
            <person name="Barry K.W."/>
            <person name="Bougher N.L."/>
            <person name="Buchanan P."/>
            <person name="Buyck B."/>
            <person name="Bense V."/>
            <person name="Catcheside P."/>
            <person name="Chovatia M."/>
            <person name="Cooper J."/>
            <person name="Damon W."/>
            <person name="Desjardin D."/>
            <person name="Finy P."/>
            <person name="Geml J."/>
            <person name="Haridas S."/>
            <person name="Hughes K."/>
            <person name="Justo A."/>
            <person name="Karasinski D."/>
            <person name="Kautmanova I."/>
            <person name="Kiss B."/>
            <person name="Kocsube S."/>
            <person name="Kotiranta H."/>
            <person name="LaButti K.M."/>
            <person name="Lechner B.E."/>
            <person name="Liimatainen K."/>
            <person name="Lipzen A."/>
            <person name="Lukacs Z."/>
            <person name="Mihaltcheva S."/>
            <person name="Morgado L.N."/>
            <person name="Niskanen T."/>
            <person name="Noordeloos M.E."/>
            <person name="Ohm R.A."/>
            <person name="Ortiz-Santana B."/>
            <person name="Ovrebo C."/>
            <person name="Racz N."/>
            <person name="Riley R."/>
            <person name="Savchenko A."/>
            <person name="Shiryaev A."/>
            <person name="Soop K."/>
            <person name="Spirin V."/>
            <person name="Szebenyi C."/>
            <person name="Tomsovsky M."/>
            <person name="Tulloss R.E."/>
            <person name="Uehling J."/>
            <person name="Grigoriev I.V."/>
            <person name="Vagvolgyi C."/>
            <person name="Papp T."/>
            <person name="Martin F.M."/>
            <person name="Miettinen O."/>
            <person name="Hibbett D.S."/>
            <person name="Nagy L.G."/>
        </authorList>
    </citation>
    <scope>NUCLEOTIDE SEQUENCE [LARGE SCALE GENOMIC DNA]</scope>
    <source>
        <strain evidence="3 4">CBS 962.96</strain>
    </source>
</reference>
<evidence type="ECO:0000313" key="4">
    <source>
        <dbReference type="Proteomes" id="UP000297245"/>
    </source>
</evidence>
<name>A0A4S8N053_DENBC</name>